<organism evidence="1 2">
    <name type="scientific">Bacillus pumilus</name>
    <name type="common">Bacillus mesentericus</name>
    <dbReference type="NCBI Taxonomy" id="1408"/>
    <lineage>
        <taxon>Bacteria</taxon>
        <taxon>Bacillati</taxon>
        <taxon>Bacillota</taxon>
        <taxon>Bacilli</taxon>
        <taxon>Bacillales</taxon>
        <taxon>Bacillaceae</taxon>
        <taxon>Bacillus</taxon>
    </lineage>
</organism>
<accession>A0AB34QRA8</accession>
<name>A0AB34QRA8_BACPU</name>
<dbReference type="Proteomes" id="UP000031978">
    <property type="component" value="Unassembled WGS sequence"/>
</dbReference>
<comment type="caution">
    <text evidence="1">The sequence shown here is derived from an EMBL/GenBank/DDBJ whole genome shotgun (WGS) entry which is preliminary data.</text>
</comment>
<reference evidence="1 2" key="1">
    <citation type="submission" date="2014-12" db="EMBL/GenBank/DDBJ databases">
        <title>Draft Genome Sequences of Five Spore-Forming Food Isolates of Bacillus pumilus.</title>
        <authorList>
            <person name="de Jong A."/>
            <person name="van Heel A.J."/>
            <person name="Montalban-Lopez M."/>
            <person name="Krawczyk A.O."/>
            <person name="Berendsen E.M."/>
            <person name="Wells-Bennik M."/>
            <person name="Kuipers O.P."/>
        </authorList>
    </citation>
    <scope>NUCLEOTIDE SEQUENCE [LARGE SCALE GENOMIC DNA]</scope>
    <source>
        <strain evidence="1 2">B4127</strain>
    </source>
</reference>
<gene>
    <name evidence="1" type="ORF">B4127_1859</name>
</gene>
<proteinExistence type="predicted"/>
<sequence>MLVCHILTPHTNAYYTIYISSYFGEPLFQSKKTAVMVQLLSFKMFF</sequence>
<evidence type="ECO:0000313" key="2">
    <source>
        <dbReference type="Proteomes" id="UP000031978"/>
    </source>
</evidence>
<dbReference type="AlphaFoldDB" id="A0AB34QRA8"/>
<evidence type="ECO:0000313" key="1">
    <source>
        <dbReference type="EMBL" id="KIL12528.1"/>
    </source>
</evidence>
<dbReference type="EMBL" id="JXCL01000040">
    <property type="protein sequence ID" value="KIL12528.1"/>
    <property type="molecule type" value="Genomic_DNA"/>
</dbReference>
<protein>
    <submittedName>
        <fullName evidence="1">Uncharacterized protein</fullName>
    </submittedName>
</protein>